<feature type="domain" description="DUF3492" evidence="3">
    <location>
        <begin position="1"/>
        <end position="295"/>
    </location>
</feature>
<organism evidence="4 5">
    <name type="scientific">Streptomyces albidoflavus</name>
    <dbReference type="NCBI Taxonomy" id="1886"/>
    <lineage>
        <taxon>Bacteria</taxon>
        <taxon>Bacillati</taxon>
        <taxon>Actinomycetota</taxon>
        <taxon>Actinomycetes</taxon>
        <taxon>Kitasatosporales</taxon>
        <taxon>Streptomycetaceae</taxon>
        <taxon>Streptomyces</taxon>
        <taxon>Streptomyces albidoflavus group</taxon>
    </lineage>
</organism>
<evidence type="ECO:0000256" key="1">
    <source>
        <dbReference type="ARBA" id="ARBA00021292"/>
    </source>
</evidence>
<feature type="region of interest" description="Disordered" evidence="2">
    <location>
        <begin position="1212"/>
        <end position="1245"/>
    </location>
</feature>
<feature type="compositionally biased region" description="Low complexity" evidence="2">
    <location>
        <begin position="1303"/>
        <end position="1327"/>
    </location>
</feature>
<dbReference type="EMBL" id="PKLK01000009">
    <property type="protein sequence ID" value="RZE42551.1"/>
    <property type="molecule type" value="Genomic_DNA"/>
</dbReference>
<evidence type="ECO:0000259" key="3">
    <source>
        <dbReference type="Pfam" id="PF11997"/>
    </source>
</evidence>
<feature type="region of interest" description="Disordered" evidence="2">
    <location>
        <begin position="721"/>
        <end position="744"/>
    </location>
</feature>
<dbReference type="RefSeq" id="WP_031178140.1">
    <property type="nucleotide sequence ID" value="NZ_JBEPDS010000026.1"/>
</dbReference>
<feature type="compositionally biased region" description="Low complexity" evidence="2">
    <location>
        <begin position="1361"/>
        <end position="1385"/>
    </location>
</feature>
<dbReference type="PANTHER" id="PTHR12526">
    <property type="entry name" value="GLYCOSYLTRANSFERASE"/>
    <property type="match status" value="1"/>
</dbReference>
<feature type="region of interest" description="Disordered" evidence="2">
    <location>
        <begin position="876"/>
        <end position="943"/>
    </location>
</feature>
<evidence type="ECO:0000313" key="5">
    <source>
        <dbReference type="Proteomes" id="UP000292095"/>
    </source>
</evidence>
<dbReference type="Gene3D" id="3.40.50.2000">
    <property type="entry name" value="Glycogen Phosphorylase B"/>
    <property type="match status" value="2"/>
</dbReference>
<feature type="compositionally biased region" description="Gly residues" evidence="2">
    <location>
        <begin position="1065"/>
        <end position="1076"/>
    </location>
</feature>
<feature type="compositionally biased region" description="Basic and acidic residues" evidence="2">
    <location>
        <begin position="899"/>
        <end position="908"/>
    </location>
</feature>
<reference evidence="4 5" key="1">
    <citation type="submission" date="2017-12" db="EMBL/GenBank/DDBJ databases">
        <title>Population genomics insights into the ecological differentiation and adaptive evolution in streptomycetes.</title>
        <authorList>
            <person name="Li Y."/>
            <person name="Huang Y."/>
        </authorList>
    </citation>
    <scope>NUCLEOTIDE SEQUENCE [LARGE SCALE GENOMIC DNA]</scope>
    <source>
        <strain evidence="4 5">FXJ.2339</strain>
    </source>
</reference>
<dbReference type="PANTHER" id="PTHR12526:SF636">
    <property type="entry name" value="BLL3647 PROTEIN"/>
    <property type="match status" value="1"/>
</dbReference>
<comment type="caution">
    <text evidence="4">The sequence shown here is derived from an EMBL/GenBank/DDBJ whole genome shotgun (WGS) entry which is preliminary data.</text>
</comment>
<dbReference type="InterPro" id="IPR022622">
    <property type="entry name" value="DUF3492"/>
</dbReference>
<protein>
    <recommendedName>
        <fullName evidence="1">D-inositol 3-phosphate glycosyltransferase</fullName>
    </recommendedName>
</protein>
<feature type="compositionally biased region" description="Low complexity" evidence="2">
    <location>
        <begin position="641"/>
        <end position="653"/>
    </location>
</feature>
<gene>
    <name evidence="4" type="ORF">C0Q91_09155</name>
</gene>
<feature type="region of interest" description="Disordered" evidence="2">
    <location>
        <begin position="636"/>
        <end position="689"/>
    </location>
</feature>
<evidence type="ECO:0000313" key="4">
    <source>
        <dbReference type="EMBL" id="RZE42551.1"/>
    </source>
</evidence>
<accession>A0AB37XGC8</accession>
<dbReference type="Pfam" id="PF13692">
    <property type="entry name" value="Glyco_trans_1_4"/>
    <property type="match status" value="1"/>
</dbReference>
<feature type="region of interest" description="Disordered" evidence="2">
    <location>
        <begin position="1046"/>
        <end position="1131"/>
    </location>
</feature>
<dbReference type="GO" id="GO:0016757">
    <property type="term" value="F:glycosyltransferase activity"/>
    <property type="evidence" value="ECO:0007669"/>
    <property type="project" value="TreeGrafter"/>
</dbReference>
<proteinExistence type="predicted"/>
<feature type="compositionally biased region" description="Low complexity" evidence="2">
    <location>
        <begin position="1077"/>
        <end position="1087"/>
    </location>
</feature>
<name>A0AB37XGC8_9ACTN</name>
<dbReference type="SUPFAM" id="SSF53756">
    <property type="entry name" value="UDP-Glycosyltransferase/glycogen phosphorylase"/>
    <property type="match status" value="1"/>
</dbReference>
<feature type="compositionally biased region" description="Gly residues" evidence="2">
    <location>
        <begin position="654"/>
        <end position="663"/>
    </location>
</feature>
<evidence type="ECO:0000256" key="2">
    <source>
        <dbReference type="SAM" id="MobiDB-lite"/>
    </source>
</evidence>
<dbReference type="Proteomes" id="UP000292095">
    <property type="component" value="Unassembled WGS sequence"/>
</dbReference>
<feature type="region of interest" description="Disordered" evidence="2">
    <location>
        <begin position="1259"/>
        <end position="1392"/>
    </location>
</feature>
<sequence length="1392" mass="136890">MRIGLLTEGGYPYADGEGGLWCDRLVRGLAPHEFDLYALSRTASQEESGWVPLPPEIHRVRTAPLWCAEEDGVTHGRRARRRLHAHYADLAAAVCSGAPRTDEEALRDQKDRFRKGLYGLADLAREEGGLVAALRSEDAVRILERACRAHGALRAAHDARVPDLLAVAALIEGALRPLSLDWYAESDARGAHSGGAGWGGLGSVDLCHAASGGTAALPGLLALHFFGVPLLVTEHHVPLRSHYLAAAGRSSTPAVRALGAAFHQLLTGEVYDQAALITPGSAHVRRWQERCGAERHRLRTVHPGLDATPFAEVGEGPAGDPRTLVWVGRIEPGKDLVTLLHAFAEVRRAEPATRLRLVGRLVPGDTEGAAYLAHCRELASELCPEDGAVSFEEPGEAEAGSADLAAAYGSGAVVVLSSVVEGFPVSVVEAMLCGRATVSTEVGAVVEAVGGTGLVVPPKDPDALAEACLALLRDPARRDRLGAAARSRALELFSVDQNVERFRALYLEIVSHYPVRRPHTDEEGTPMPFAHPAETRVRGTWAEAAHPNTAKTPGTWGASASELRTPGPLATDAEATGARPRTPVTASGAELRRVPTWAVLDETAAARREDVRGGVARGAAAPHRGSAAKDGVLAEGEEPGEAAAGGPVFAAGRAGDGGRGGVSADGRGPKGLPAGERATGPGPDGAKAYEAATGPAFLGERWRDGAWGGAGWGERFSGGEGYGGSAGSGSTGLAGGAGGEPGGWPGGGVEGASVEGMNVSSGLEPGGVGWASSGAGAGAGAGVGVGVGEGPARVVAGRDVPAAEGGDAGTGFCAAPGASGRVRVGGRLAPGSAIEGDPAGGLGPGAELGFGRAGTAFAGAHAPGVGSVLSAPVESEARDAGAATGGWGGDRPSAQHADGPARDGDREFVGPVPGSTTGEPGSRRGPGAVCAEAGSSGRLSGGDQVPALDARFWPTDSVAVASATRTATHGPTAVQPTARADASVQAPSLPDDLRPDLGSRAGAGSSVSGPGGSAAGWYPGGAGAASHSGGSAGVAGNLASVSVGSAAGPHNSVSGSGDGARGRGPRSGGSEDGLGSDGSISGLGWDSPGSASGAHGRGNGLHLGTEGPAARSVGPVSNSHPASPGSDVCLDGSAEGPGAGVVGADGYCDGSASVTGSGVAASGARSGVPESAGCPGVPVDGARYGGPVGAARLGAPGSAECLDASVAGAHTSGPAGVERPGVPEFAGSPDAAVDGAHSGGPVGAARPVAPELVACPDIPGNGAHTHSGDPVRAACPGAPEFSASPHDLVAGAHSDGPVGGASPGAPEVAGCPEAPGEGAHPGGPVAAMRPEGRCPDAGASTPSHPGAFSARPDGPALATRPDAPAFPAHPGAAPTAARPGAPAAPVSGEAWG</sequence>
<dbReference type="Pfam" id="PF11997">
    <property type="entry name" value="DUF3492"/>
    <property type="match status" value="1"/>
</dbReference>
<feature type="region of interest" description="Disordered" evidence="2">
    <location>
        <begin position="964"/>
        <end position="1010"/>
    </location>
</feature>
<feature type="compositionally biased region" description="Low complexity" evidence="2">
    <location>
        <begin position="998"/>
        <end position="1008"/>
    </location>
</feature>